<dbReference type="RefSeq" id="WP_185692102.1">
    <property type="nucleotide sequence ID" value="NZ_JACHVA010000053.1"/>
</dbReference>
<name>A0A7X1E5A2_9BACT</name>
<organism evidence="3 4">
    <name type="scientific">Puniceicoccus vermicola</name>
    <dbReference type="NCBI Taxonomy" id="388746"/>
    <lineage>
        <taxon>Bacteria</taxon>
        <taxon>Pseudomonadati</taxon>
        <taxon>Verrucomicrobiota</taxon>
        <taxon>Opitutia</taxon>
        <taxon>Puniceicoccales</taxon>
        <taxon>Puniceicoccaceae</taxon>
        <taxon>Puniceicoccus</taxon>
    </lineage>
</organism>
<proteinExistence type="predicted"/>
<dbReference type="SUPFAM" id="SSF56436">
    <property type="entry name" value="C-type lectin-like"/>
    <property type="match status" value="1"/>
</dbReference>
<dbReference type="InterPro" id="IPR016187">
    <property type="entry name" value="CTDL_fold"/>
</dbReference>
<dbReference type="InterPro" id="IPR005532">
    <property type="entry name" value="SUMF_dom"/>
</dbReference>
<gene>
    <name evidence="3" type="ORF">H5P30_06310</name>
</gene>
<dbReference type="Gene3D" id="3.90.1580.10">
    <property type="entry name" value="paralog of FGE (formylglycine-generating enzyme)"/>
    <property type="match status" value="1"/>
</dbReference>
<keyword evidence="1" id="KW-0472">Membrane</keyword>
<dbReference type="AlphaFoldDB" id="A0A7X1E5A2"/>
<evidence type="ECO:0000256" key="1">
    <source>
        <dbReference type="SAM" id="Phobius"/>
    </source>
</evidence>
<keyword evidence="1" id="KW-0812">Transmembrane</keyword>
<feature type="domain" description="Sulfatase-modifying factor enzyme-like" evidence="2">
    <location>
        <begin position="426"/>
        <end position="517"/>
    </location>
</feature>
<dbReference type="InterPro" id="IPR042095">
    <property type="entry name" value="SUMF_sf"/>
</dbReference>
<comment type="caution">
    <text evidence="3">The sequence shown here is derived from an EMBL/GenBank/DDBJ whole genome shotgun (WGS) entry which is preliminary data.</text>
</comment>
<evidence type="ECO:0000259" key="2">
    <source>
        <dbReference type="Pfam" id="PF03781"/>
    </source>
</evidence>
<dbReference type="EMBL" id="JACHVA010000053">
    <property type="protein sequence ID" value="MBC2601387.1"/>
    <property type="molecule type" value="Genomic_DNA"/>
</dbReference>
<keyword evidence="1" id="KW-1133">Transmembrane helix</keyword>
<sequence length="578" mass="65545">MSAHRKRPSPNRLNWLLIIIFAVLILGVFYALSSFGPRSVGSSREDRVTDEVALALLDESKELEQKFDDLLIQGIVGKDDMQVLNRAIELQKEYIAALPARDFVAESRLEQLEMRYDEYMGEILARDAQRLEAEARATEDPGQALIVFRDAVNIREQIRDQHGTSSHNDLTYLARLQREVQRMDVQPIYDRSIEKEKQAEEYASLGDLKGAVRMYGEAAELQEQINRAYPGLSLAKPLRASRLREKEAEVLSGELRRQIEDLISEANDLVYEKKYEEAAGVFSRARDMQRNLTLEYPRSPFASRTREDRLRVRMQNASAFSSYERLRDLEEMLNRSLIEGNFGEAKLLINQLSDRMGQFELRYSLSTLPVEELARRISYLSRNQRVLEQIRSTIQSDLVPIPGEVGLNLLATEVPQYLFEMIMDENPSRNVGGDLPVETVSLDEVELFLKRVGWVLAQKARLPTVEEFREAASEAIEAEDFAILSSGSGENATRPVHSLSADPLGFYHILGNVSEMVVLEEGSEGIAHMGGNLRTIKSQMVELNPVAIDTGERNRMVGFRFVVEDGIQPLTLPPDPEI</sequence>
<dbReference type="Pfam" id="PF03781">
    <property type="entry name" value="FGE-sulfatase"/>
    <property type="match status" value="1"/>
</dbReference>
<reference evidence="3 4" key="1">
    <citation type="submission" date="2020-07" db="EMBL/GenBank/DDBJ databases">
        <authorList>
            <person name="Feng X."/>
        </authorList>
    </citation>
    <scope>NUCLEOTIDE SEQUENCE [LARGE SCALE GENOMIC DNA]</scope>
    <source>
        <strain evidence="3 4">JCM14086</strain>
    </source>
</reference>
<evidence type="ECO:0000313" key="4">
    <source>
        <dbReference type="Proteomes" id="UP000525652"/>
    </source>
</evidence>
<protein>
    <submittedName>
        <fullName evidence="3">SUMF1/EgtB/PvdO family nonheme iron enzyme</fullName>
    </submittedName>
</protein>
<dbReference type="Proteomes" id="UP000525652">
    <property type="component" value="Unassembled WGS sequence"/>
</dbReference>
<accession>A0A7X1E5A2</accession>
<feature type="transmembrane region" description="Helical" evidence="1">
    <location>
        <begin position="12"/>
        <end position="32"/>
    </location>
</feature>
<keyword evidence="4" id="KW-1185">Reference proteome</keyword>
<evidence type="ECO:0000313" key="3">
    <source>
        <dbReference type="EMBL" id="MBC2601387.1"/>
    </source>
</evidence>